<dbReference type="Proteomes" id="UP000037460">
    <property type="component" value="Unassembled WGS sequence"/>
</dbReference>
<sequence>MVGRCSLQRGGCRTATEACAQQLHQAGERAPARERANEDLDRHLHARNLQERAARDEDEHDREDLLHGVEVVRDGREHKIDGAQPEERGGLRADE</sequence>
<protein>
    <submittedName>
        <fullName evidence="2">Uncharacterized protein</fullName>
    </submittedName>
</protein>
<gene>
    <name evidence="2" type="ORF">Ctob_005888</name>
</gene>
<reference evidence="3" key="1">
    <citation type="journal article" date="2015" name="PLoS Genet.">
        <title>Genome Sequence and Transcriptome Analyses of Chrysochromulina tobin: Metabolic Tools for Enhanced Algal Fitness in the Prominent Order Prymnesiales (Haptophyceae).</title>
        <authorList>
            <person name="Hovde B.T."/>
            <person name="Deodato C.R."/>
            <person name="Hunsperger H.M."/>
            <person name="Ryken S.A."/>
            <person name="Yost W."/>
            <person name="Jha R.K."/>
            <person name="Patterson J."/>
            <person name="Monnat R.J. Jr."/>
            <person name="Barlow S.B."/>
            <person name="Starkenburg S.R."/>
            <person name="Cattolico R.A."/>
        </authorList>
    </citation>
    <scope>NUCLEOTIDE SEQUENCE</scope>
    <source>
        <strain evidence="3">CCMP291</strain>
    </source>
</reference>
<dbReference type="EMBL" id="JWZX01002175">
    <property type="protein sequence ID" value="KOO30710.1"/>
    <property type="molecule type" value="Genomic_DNA"/>
</dbReference>
<evidence type="ECO:0000313" key="2">
    <source>
        <dbReference type="EMBL" id="KOO30710.1"/>
    </source>
</evidence>
<accession>A0A0M0JVX5</accession>
<name>A0A0M0JVX5_9EUKA</name>
<evidence type="ECO:0000313" key="3">
    <source>
        <dbReference type="Proteomes" id="UP000037460"/>
    </source>
</evidence>
<keyword evidence="3" id="KW-1185">Reference proteome</keyword>
<dbReference type="AlphaFoldDB" id="A0A0M0JVX5"/>
<proteinExistence type="predicted"/>
<comment type="caution">
    <text evidence="2">The sequence shown here is derived from an EMBL/GenBank/DDBJ whole genome shotgun (WGS) entry which is preliminary data.</text>
</comment>
<feature type="region of interest" description="Disordered" evidence="1">
    <location>
        <begin position="50"/>
        <end position="95"/>
    </location>
</feature>
<organism evidence="2 3">
    <name type="scientific">Chrysochromulina tobinii</name>
    <dbReference type="NCBI Taxonomy" id="1460289"/>
    <lineage>
        <taxon>Eukaryota</taxon>
        <taxon>Haptista</taxon>
        <taxon>Haptophyta</taxon>
        <taxon>Prymnesiophyceae</taxon>
        <taxon>Prymnesiales</taxon>
        <taxon>Chrysochromulinaceae</taxon>
        <taxon>Chrysochromulina</taxon>
    </lineage>
</organism>
<evidence type="ECO:0000256" key="1">
    <source>
        <dbReference type="SAM" id="MobiDB-lite"/>
    </source>
</evidence>